<protein>
    <recommendedName>
        <fullName evidence="6">GRF-type domain-containing protein</fullName>
    </recommendedName>
</protein>
<evidence type="ECO:0000256" key="2">
    <source>
        <dbReference type="ARBA" id="ARBA00022771"/>
    </source>
</evidence>
<organism evidence="7 8">
    <name type="scientific">Laetiporus sulphureus 93-53</name>
    <dbReference type="NCBI Taxonomy" id="1314785"/>
    <lineage>
        <taxon>Eukaryota</taxon>
        <taxon>Fungi</taxon>
        <taxon>Dikarya</taxon>
        <taxon>Basidiomycota</taxon>
        <taxon>Agaricomycotina</taxon>
        <taxon>Agaricomycetes</taxon>
        <taxon>Polyporales</taxon>
        <taxon>Laetiporus</taxon>
    </lineage>
</organism>
<feature type="compositionally biased region" description="Basic and acidic residues" evidence="5">
    <location>
        <begin position="120"/>
        <end position="131"/>
    </location>
</feature>
<dbReference type="CDD" id="cd14686">
    <property type="entry name" value="bZIP"/>
    <property type="match status" value="1"/>
</dbReference>
<keyword evidence="3" id="KW-0862">Zinc</keyword>
<reference evidence="7 8" key="1">
    <citation type="journal article" date="2016" name="Mol. Biol. Evol.">
        <title>Comparative Genomics of Early-Diverging Mushroom-Forming Fungi Provides Insights into the Origins of Lignocellulose Decay Capabilities.</title>
        <authorList>
            <person name="Nagy L.G."/>
            <person name="Riley R."/>
            <person name="Tritt A."/>
            <person name="Adam C."/>
            <person name="Daum C."/>
            <person name="Floudas D."/>
            <person name="Sun H."/>
            <person name="Yadav J.S."/>
            <person name="Pangilinan J."/>
            <person name="Larsson K.H."/>
            <person name="Matsuura K."/>
            <person name="Barry K."/>
            <person name="Labutti K."/>
            <person name="Kuo R."/>
            <person name="Ohm R.A."/>
            <person name="Bhattacharya S.S."/>
            <person name="Shirouzu T."/>
            <person name="Yoshinaga Y."/>
            <person name="Martin F.M."/>
            <person name="Grigoriev I.V."/>
            <person name="Hibbett D.S."/>
        </authorList>
    </citation>
    <scope>NUCLEOTIDE SEQUENCE [LARGE SCALE GENOMIC DNA]</scope>
    <source>
        <strain evidence="7 8">93-53</strain>
    </source>
</reference>
<dbReference type="GeneID" id="63819188"/>
<proteinExistence type="predicted"/>
<accession>A0A165GXA2</accession>
<dbReference type="Proteomes" id="UP000076871">
    <property type="component" value="Unassembled WGS sequence"/>
</dbReference>
<feature type="compositionally biased region" description="Polar residues" evidence="5">
    <location>
        <begin position="52"/>
        <end position="82"/>
    </location>
</feature>
<dbReference type="RefSeq" id="XP_040768695.1">
    <property type="nucleotide sequence ID" value="XM_040902157.1"/>
</dbReference>
<gene>
    <name evidence="7" type="ORF">LAESUDRAFT_358870</name>
</gene>
<dbReference type="AlphaFoldDB" id="A0A165GXA2"/>
<feature type="compositionally biased region" description="Polar residues" evidence="5">
    <location>
        <begin position="273"/>
        <end position="292"/>
    </location>
</feature>
<sequence>MVHIRFRQFYTCPIPDEAKRCGFWKWADDPILRRAQQNSKSAVASEKDRETTNFCPTPAMSSSSPQYEHATINRTSSDQPSPSKRLRRLAGPSTDYSHAELPRTPVRPTPFKSFTPSRKLTPEQRQRRDGLMRSAMTQLQGPPSPNGTPGSYRPAPPHSSAVTAPDRKPSSQGSAVRREPIQAPLSQIQNDSKDISHRFSPKRTCLEESDYGSEPTSPQPSLHSAGIQTSPITEVSTEESDEDQYWGSPPTESGVSQYATPRQVPETLPAFSSPRTPGPSSYSQGHSTSGASYRNGLLTPPRSAGLGLQFGPPYTSQEQPVSPTRWKGKSRDVDELTRQCQHVANDPENPFVEHAPTSESGRLSALYSSQATESTVTRTLSADAVAAYLDGLAELPDYIRKLERKQAAAQKSHEIKTRRIADLEAENERLVEQVRSLEADLRATKSRRY</sequence>
<keyword evidence="1" id="KW-0479">Metal-binding</keyword>
<dbReference type="GO" id="GO:0008270">
    <property type="term" value="F:zinc ion binding"/>
    <property type="evidence" value="ECO:0007669"/>
    <property type="project" value="UniProtKB-KW"/>
</dbReference>
<dbReference type="InterPro" id="IPR010666">
    <property type="entry name" value="Znf_GRF"/>
</dbReference>
<feature type="compositionally biased region" description="Polar residues" evidence="5">
    <location>
        <begin position="250"/>
        <end position="260"/>
    </location>
</feature>
<dbReference type="EMBL" id="KV427608">
    <property type="protein sequence ID" value="KZT10955.1"/>
    <property type="molecule type" value="Genomic_DNA"/>
</dbReference>
<keyword evidence="4" id="KW-0175">Coiled coil</keyword>
<evidence type="ECO:0000259" key="6">
    <source>
        <dbReference type="Pfam" id="PF06839"/>
    </source>
</evidence>
<evidence type="ECO:0000256" key="5">
    <source>
        <dbReference type="SAM" id="MobiDB-lite"/>
    </source>
</evidence>
<feature type="compositionally biased region" description="Polar residues" evidence="5">
    <location>
        <begin position="214"/>
        <end position="235"/>
    </location>
</feature>
<feature type="region of interest" description="Disordered" evidence="5">
    <location>
        <begin position="37"/>
        <end position="335"/>
    </location>
</feature>
<evidence type="ECO:0000313" key="8">
    <source>
        <dbReference type="Proteomes" id="UP000076871"/>
    </source>
</evidence>
<feature type="coiled-coil region" evidence="4">
    <location>
        <begin position="413"/>
        <end position="447"/>
    </location>
</feature>
<dbReference type="OrthoDB" id="5418639at2759"/>
<keyword evidence="8" id="KW-1185">Reference proteome</keyword>
<keyword evidence="2" id="KW-0863">Zinc-finger</keyword>
<evidence type="ECO:0000256" key="4">
    <source>
        <dbReference type="SAM" id="Coils"/>
    </source>
</evidence>
<feature type="domain" description="GRF-type" evidence="6">
    <location>
        <begin position="7"/>
        <end position="29"/>
    </location>
</feature>
<evidence type="ECO:0000256" key="1">
    <source>
        <dbReference type="ARBA" id="ARBA00022723"/>
    </source>
</evidence>
<dbReference type="STRING" id="1314785.A0A165GXA2"/>
<name>A0A165GXA2_9APHY</name>
<evidence type="ECO:0000256" key="3">
    <source>
        <dbReference type="ARBA" id="ARBA00022833"/>
    </source>
</evidence>
<dbReference type="Pfam" id="PF06839">
    <property type="entry name" value="Zn_ribbon_GRF"/>
    <property type="match status" value="1"/>
</dbReference>
<evidence type="ECO:0000313" key="7">
    <source>
        <dbReference type="EMBL" id="KZT10955.1"/>
    </source>
</evidence>
<dbReference type="InParanoid" id="A0A165GXA2"/>